<feature type="region of interest" description="Disordered" evidence="1">
    <location>
        <begin position="82"/>
        <end position="111"/>
    </location>
</feature>
<dbReference type="EMBL" id="JBJKFK010000921">
    <property type="protein sequence ID" value="KAL3314732.1"/>
    <property type="molecule type" value="Genomic_DNA"/>
</dbReference>
<sequence length="495" mass="54968">MYTCPVHSRSGPQQDGKISRFSSLHRDWRFFECKLITNQNEAKLKEWIECYLDHSLSFESANHPIARLDHIAQEFLALAPDSSSLPGRAPSAEPIKTHKSEEPPPPPAAVKCDCQCPKKSTPLLELHKTPLSSNPRLPRTPLSVLTSQHTEHETRISPLVPRFSYADAAKSASTAPSICARISASEDSITTSGMATREESPSRDNLAQNLAQALRQSQVTPHTLATRESPLLLIRQRPFHLTKSSGGEGQLYSSDCSDSSCGESAYDEDQFDVLGAQLSAAARPSLSDNNLGDTKMLYAAVSHPDDKTLGEDVWSDTLCMQLQANLLRCDLHKPCEATESPLDSFYRRLFARPTALDTNCLGQVSFMDLFAEMFESGSTLIHLGPKELHKRLLALETLPSSPLAKDMNLPSFAPLWIFFATVPFEATCVSLQHQVKLFQTRTKYARKFLFHSEPSFGVKGLNSSPCVIYMFPFHEFVAKQVLQFSPIFLKQKLGS</sequence>
<evidence type="ECO:0000313" key="3">
    <source>
        <dbReference type="Proteomes" id="UP001626550"/>
    </source>
</evidence>
<reference evidence="2 3" key="1">
    <citation type="submission" date="2024-11" db="EMBL/GenBank/DDBJ databases">
        <title>Adaptive evolution of stress response genes in parasites aligns with host niche diversity.</title>
        <authorList>
            <person name="Hahn C."/>
            <person name="Resl P."/>
        </authorList>
    </citation>
    <scope>NUCLEOTIDE SEQUENCE [LARGE SCALE GENOMIC DNA]</scope>
    <source>
        <strain evidence="2">EGGRZ-B1_66</strain>
        <tissue evidence="2">Body</tissue>
    </source>
</reference>
<dbReference type="AlphaFoldDB" id="A0ABD2Q564"/>
<organism evidence="2 3">
    <name type="scientific">Cichlidogyrus casuarinus</name>
    <dbReference type="NCBI Taxonomy" id="1844966"/>
    <lineage>
        <taxon>Eukaryota</taxon>
        <taxon>Metazoa</taxon>
        <taxon>Spiralia</taxon>
        <taxon>Lophotrochozoa</taxon>
        <taxon>Platyhelminthes</taxon>
        <taxon>Monogenea</taxon>
        <taxon>Monopisthocotylea</taxon>
        <taxon>Dactylogyridea</taxon>
        <taxon>Ancyrocephalidae</taxon>
        <taxon>Cichlidogyrus</taxon>
    </lineage>
</organism>
<accession>A0ABD2Q564</accession>
<proteinExistence type="predicted"/>
<evidence type="ECO:0008006" key="4">
    <source>
        <dbReference type="Google" id="ProtNLM"/>
    </source>
</evidence>
<dbReference type="Proteomes" id="UP001626550">
    <property type="component" value="Unassembled WGS sequence"/>
</dbReference>
<keyword evidence="3" id="KW-1185">Reference proteome</keyword>
<comment type="caution">
    <text evidence="2">The sequence shown here is derived from an EMBL/GenBank/DDBJ whole genome shotgun (WGS) entry which is preliminary data.</text>
</comment>
<evidence type="ECO:0000313" key="2">
    <source>
        <dbReference type="EMBL" id="KAL3314732.1"/>
    </source>
</evidence>
<protein>
    <recommendedName>
        <fullName evidence="4">EF-hand domain-containing protein</fullName>
    </recommendedName>
</protein>
<gene>
    <name evidence="2" type="ORF">Ciccas_006651</name>
</gene>
<evidence type="ECO:0000256" key="1">
    <source>
        <dbReference type="SAM" id="MobiDB-lite"/>
    </source>
</evidence>
<name>A0ABD2Q564_9PLAT</name>